<dbReference type="GO" id="GO:0016787">
    <property type="term" value="F:hydrolase activity"/>
    <property type="evidence" value="ECO:0007669"/>
    <property type="project" value="UniProtKB-KW"/>
</dbReference>
<organism evidence="3">
    <name type="scientific">Acidicaldus sp</name>
    <dbReference type="NCBI Taxonomy" id="1872105"/>
    <lineage>
        <taxon>Bacteria</taxon>
        <taxon>Pseudomonadati</taxon>
        <taxon>Pseudomonadota</taxon>
        <taxon>Alphaproteobacteria</taxon>
        <taxon>Acetobacterales</taxon>
        <taxon>Acetobacteraceae</taxon>
        <taxon>Acidicaldus</taxon>
    </lineage>
</organism>
<evidence type="ECO:0000259" key="2">
    <source>
        <dbReference type="Pfam" id="PF00561"/>
    </source>
</evidence>
<comment type="caution">
    <text evidence="3">The sequence shown here is derived from an EMBL/GenBank/DDBJ whole genome shotgun (WGS) entry which is preliminary data.</text>
</comment>
<dbReference type="AlphaFoldDB" id="A0A8J4M688"/>
<dbReference type="SUPFAM" id="SSF53474">
    <property type="entry name" value="alpha/beta-Hydrolases"/>
    <property type="match status" value="1"/>
</dbReference>
<dbReference type="PRINTS" id="PR00412">
    <property type="entry name" value="EPOXHYDRLASE"/>
</dbReference>
<proteinExistence type="predicted"/>
<evidence type="ECO:0000256" key="1">
    <source>
        <dbReference type="ARBA" id="ARBA00022801"/>
    </source>
</evidence>
<name>A0A8J4M688_9PROT</name>
<evidence type="ECO:0000313" key="3">
    <source>
        <dbReference type="EMBL" id="HGC43109.1"/>
    </source>
</evidence>
<gene>
    <name evidence="3" type="ORF">ENY07_07815</name>
</gene>
<accession>A0A8J4M688</accession>
<dbReference type="EMBL" id="DTQM01000155">
    <property type="protein sequence ID" value="HGC43109.1"/>
    <property type="molecule type" value="Genomic_DNA"/>
</dbReference>
<dbReference type="Gene3D" id="3.40.50.1820">
    <property type="entry name" value="alpha/beta hydrolase"/>
    <property type="match status" value="1"/>
</dbReference>
<dbReference type="InterPro" id="IPR029058">
    <property type="entry name" value="AB_hydrolase_fold"/>
</dbReference>
<keyword evidence="1 3" id="KW-0378">Hydrolase</keyword>
<protein>
    <submittedName>
        <fullName evidence="3">Alpha/beta fold hydrolase</fullName>
    </submittedName>
</protein>
<dbReference type="InterPro" id="IPR000073">
    <property type="entry name" value="AB_hydrolase_1"/>
</dbReference>
<sequence length="373" mass="40398">MIGPLAPAQLPQGVRGRFVSGINGLDVHYLEAGFDRPGRPLALLLHGFPELAFSWRKIMPALAEAGFHVIAPDQRGYGRTTGWDNAYDCDLSRFAMFNLARDAIGLIAACGHDHAACVIGHDFGAPLAAWCALLRPDLFRALVLMSAPFPGPPALSRSRGGNDIDAALAALARPRKHYQWYYSTATANADMLRAPQGLAAFLRAYYHMKSADWPGNRPFPLRAFEAAELAQMPTYYIMDRDADMAATVARAVPDTRALAACAWLTEAELGIYAGEFARTGFQGGLNWYRAARGGVGRAEQEIFAGRSIEVPALFIAGASDWGVYQVPGNLERMARVSAQFRGHHLIPGAGHWVQQEQPASVMATLGDFLLGCG</sequence>
<dbReference type="PANTHER" id="PTHR43329">
    <property type="entry name" value="EPOXIDE HYDROLASE"/>
    <property type="match status" value="1"/>
</dbReference>
<dbReference type="Pfam" id="PF00561">
    <property type="entry name" value="Abhydrolase_1"/>
    <property type="match status" value="1"/>
</dbReference>
<reference evidence="3" key="1">
    <citation type="journal article" date="2020" name="mSystems">
        <title>Genome- and Community-Level Interaction Insights into Carbon Utilization and Element Cycling Functions of Hydrothermarchaeota in Hydrothermal Sediment.</title>
        <authorList>
            <person name="Zhou Z."/>
            <person name="Liu Y."/>
            <person name="Xu W."/>
            <person name="Pan J."/>
            <person name="Luo Z.H."/>
            <person name="Li M."/>
        </authorList>
    </citation>
    <scope>NUCLEOTIDE SEQUENCE</scope>
    <source>
        <strain evidence="3">SpSt-997</strain>
    </source>
</reference>
<feature type="domain" description="AB hydrolase-1" evidence="2">
    <location>
        <begin position="43"/>
        <end position="155"/>
    </location>
</feature>
<dbReference type="PRINTS" id="PR00111">
    <property type="entry name" value="ABHYDROLASE"/>
</dbReference>
<dbReference type="InterPro" id="IPR000639">
    <property type="entry name" value="Epox_hydrolase-like"/>
</dbReference>